<dbReference type="RefSeq" id="WP_379158573.1">
    <property type="nucleotide sequence ID" value="NZ_JBHSRJ010000009.1"/>
</dbReference>
<evidence type="ECO:0000256" key="1">
    <source>
        <dbReference type="ARBA" id="ARBA00010088"/>
    </source>
</evidence>
<comment type="caution">
    <text evidence="6">The sequence shown here is derived from an EMBL/GenBank/DDBJ whole genome shotgun (WGS) entry which is preliminary data.</text>
</comment>
<gene>
    <name evidence="6" type="ORF">ACFPYL_20150</name>
</gene>
<evidence type="ECO:0000259" key="5">
    <source>
        <dbReference type="Pfam" id="PF08386"/>
    </source>
</evidence>
<keyword evidence="2 6" id="KW-0378">Hydrolase</keyword>
<dbReference type="PANTHER" id="PTHR43248:SF30">
    <property type="entry name" value="AB HYDROLASE-1 DOMAIN-CONTAINING PROTEIN"/>
    <property type="match status" value="1"/>
</dbReference>
<accession>A0ABW1LNW5</accession>
<dbReference type="InterPro" id="IPR051601">
    <property type="entry name" value="Serine_prot/Carboxylest_S33"/>
</dbReference>
<feature type="chain" id="PRO_5045142519" evidence="3">
    <location>
        <begin position="22"/>
        <end position="534"/>
    </location>
</feature>
<dbReference type="GO" id="GO:0016787">
    <property type="term" value="F:hydrolase activity"/>
    <property type="evidence" value="ECO:0007669"/>
    <property type="project" value="UniProtKB-KW"/>
</dbReference>
<protein>
    <submittedName>
        <fullName evidence="6">Alpha/beta hydrolase</fullName>
    </submittedName>
</protein>
<evidence type="ECO:0000313" key="6">
    <source>
        <dbReference type="EMBL" id="MFC6045409.1"/>
    </source>
</evidence>
<evidence type="ECO:0000313" key="7">
    <source>
        <dbReference type="Proteomes" id="UP001596135"/>
    </source>
</evidence>
<dbReference type="InterPro" id="IPR000073">
    <property type="entry name" value="AB_hydrolase_1"/>
</dbReference>
<keyword evidence="7" id="KW-1185">Reference proteome</keyword>
<keyword evidence="3" id="KW-0732">Signal</keyword>
<feature type="signal peptide" evidence="3">
    <location>
        <begin position="1"/>
        <end position="21"/>
    </location>
</feature>
<proteinExistence type="inferred from homology"/>
<feature type="domain" description="AB hydrolase-1" evidence="4">
    <location>
        <begin position="93"/>
        <end position="266"/>
    </location>
</feature>
<evidence type="ECO:0000256" key="2">
    <source>
        <dbReference type="ARBA" id="ARBA00022801"/>
    </source>
</evidence>
<dbReference type="Pfam" id="PF00561">
    <property type="entry name" value="Abhydrolase_1"/>
    <property type="match status" value="1"/>
</dbReference>
<evidence type="ECO:0000256" key="3">
    <source>
        <dbReference type="SAM" id="SignalP"/>
    </source>
</evidence>
<comment type="similarity">
    <text evidence="1">Belongs to the peptidase S33 family.</text>
</comment>
<dbReference type="InterPro" id="IPR029058">
    <property type="entry name" value="AB_hydrolase_fold"/>
</dbReference>
<sequence length="534" mass="57210">MLVRRRWRVLLVAMTATATLATDLPAAAATLPAPVPTTAPAVTWHACAGPGQAGFECATLRVPLDYDRPRGRQIELALLRKPAGDRAHRVGSIIFNPGGPGGGGVGALPTMYDHVPAQLRARFDVVTFDPRGIDGSDQLQCFASTRKEAELFAPLGPSGMAVTPREQAQAVRVLRTYAAACARRGGPIQDHMGTADVARDMDRLRRALGEAKFDYYGPSYGTYLGATYANLFPGRVGHLVLDGAASPVQWNDAARGRRMQTFGRIDSPRGTQTAMRLMLSECGKVGASRCAFTAGTPAATRAKYRTLLERVHRRPVSVDGTVFDYRTTVWYAAGGLAVMAPDETLGASGWRGLAADLQAVWRASSRRGGASTTHLTRAPSDPSLAVVQAGVREGRDGVLCGESPNPRDLTTYGAQARRLNRTQSPLGFGYLWSWLAASCAEWKGRNQDAYRGPWNRSPVPILVIGTLADPNTAYVSSKRMTRQLGNARLLTETGGGHTALLNPSTCVNDAVERFYLTGQLPAGGTVCDQDEAAF</sequence>
<dbReference type="Proteomes" id="UP001596135">
    <property type="component" value="Unassembled WGS sequence"/>
</dbReference>
<organism evidence="6 7">
    <name type="scientific">Nocardioides hankookensis</name>
    <dbReference type="NCBI Taxonomy" id="443157"/>
    <lineage>
        <taxon>Bacteria</taxon>
        <taxon>Bacillati</taxon>
        <taxon>Actinomycetota</taxon>
        <taxon>Actinomycetes</taxon>
        <taxon>Propionibacteriales</taxon>
        <taxon>Nocardioidaceae</taxon>
        <taxon>Nocardioides</taxon>
    </lineage>
</organism>
<dbReference type="Pfam" id="PF08386">
    <property type="entry name" value="Abhydrolase_4"/>
    <property type="match status" value="1"/>
</dbReference>
<dbReference type="EMBL" id="JBHSRJ010000009">
    <property type="protein sequence ID" value="MFC6045409.1"/>
    <property type="molecule type" value="Genomic_DNA"/>
</dbReference>
<dbReference type="SUPFAM" id="SSF53474">
    <property type="entry name" value="alpha/beta-Hydrolases"/>
    <property type="match status" value="1"/>
</dbReference>
<evidence type="ECO:0000259" key="4">
    <source>
        <dbReference type="Pfam" id="PF00561"/>
    </source>
</evidence>
<dbReference type="PANTHER" id="PTHR43248">
    <property type="entry name" value="2-SUCCINYL-6-HYDROXY-2,4-CYCLOHEXADIENE-1-CARBOXYLATE SYNTHASE"/>
    <property type="match status" value="1"/>
</dbReference>
<feature type="domain" description="Peptidase S33 tripeptidyl aminopeptidase-like C-terminal" evidence="5">
    <location>
        <begin position="425"/>
        <end position="527"/>
    </location>
</feature>
<name>A0ABW1LNW5_9ACTN</name>
<dbReference type="InterPro" id="IPR013595">
    <property type="entry name" value="Pept_S33_TAP-like_C"/>
</dbReference>
<reference evidence="7" key="1">
    <citation type="journal article" date="2019" name="Int. J. Syst. Evol. Microbiol.">
        <title>The Global Catalogue of Microorganisms (GCM) 10K type strain sequencing project: providing services to taxonomists for standard genome sequencing and annotation.</title>
        <authorList>
            <consortium name="The Broad Institute Genomics Platform"/>
            <consortium name="The Broad Institute Genome Sequencing Center for Infectious Disease"/>
            <person name="Wu L."/>
            <person name="Ma J."/>
        </authorList>
    </citation>
    <scope>NUCLEOTIDE SEQUENCE [LARGE SCALE GENOMIC DNA]</scope>
    <source>
        <strain evidence="7">CCUG 54522</strain>
    </source>
</reference>
<dbReference type="Gene3D" id="3.40.50.1820">
    <property type="entry name" value="alpha/beta hydrolase"/>
    <property type="match status" value="1"/>
</dbReference>